<keyword evidence="5 10" id="KW-0732">Signal</keyword>
<evidence type="ECO:0000256" key="6">
    <source>
        <dbReference type="ARBA" id="ARBA00022737"/>
    </source>
</evidence>
<dbReference type="Pfam" id="PF12799">
    <property type="entry name" value="LRR_4"/>
    <property type="match status" value="1"/>
</dbReference>
<evidence type="ECO:0000256" key="9">
    <source>
        <dbReference type="ARBA" id="ARBA00023180"/>
    </source>
</evidence>
<dbReference type="GO" id="GO:0016020">
    <property type="term" value="C:membrane"/>
    <property type="evidence" value="ECO:0007669"/>
    <property type="project" value="UniProtKB-SubCell"/>
</dbReference>
<feature type="signal peptide" evidence="10">
    <location>
        <begin position="1"/>
        <end position="22"/>
    </location>
</feature>
<proteinExistence type="inferred from homology"/>
<comment type="subcellular location">
    <subcellularLocation>
        <location evidence="1">Membrane</location>
        <topology evidence="1">Single-pass type I membrane protein</topology>
    </subcellularLocation>
</comment>
<keyword evidence="3" id="KW-0433">Leucine-rich repeat</keyword>
<organism evidence="11 12">
    <name type="scientific">Durio zibethinus</name>
    <name type="common">Durian</name>
    <dbReference type="NCBI Taxonomy" id="66656"/>
    <lineage>
        <taxon>Eukaryota</taxon>
        <taxon>Viridiplantae</taxon>
        <taxon>Streptophyta</taxon>
        <taxon>Embryophyta</taxon>
        <taxon>Tracheophyta</taxon>
        <taxon>Spermatophyta</taxon>
        <taxon>Magnoliopsida</taxon>
        <taxon>eudicotyledons</taxon>
        <taxon>Gunneridae</taxon>
        <taxon>Pentapetalae</taxon>
        <taxon>rosids</taxon>
        <taxon>malvids</taxon>
        <taxon>Malvales</taxon>
        <taxon>Malvaceae</taxon>
        <taxon>Helicteroideae</taxon>
        <taxon>Durio</taxon>
    </lineage>
</organism>
<gene>
    <name evidence="12" type="primary">LOC111300204</name>
</gene>
<reference evidence="12" key="1">
    <citation type="submission" date="2025-08" db="UniProtKB">
        <authorList>
            <consortium name="RefSeq"/>
        </authorList>
    </citation>
    <scope>IDENTIFICATION</scope>
    <source>
        <tissue evidence="12">Fruit stalk</tissue>
    </source>
</reference>
<evidence type="ECO:0000256" key="10">
    <source>
        <dbReference type="SAM" id="SignalP"/>
    </source>
</evidence>
<dbReference type="FunFam" id="3.80.10.10:FF:000041">
    <property type="entry name" value="LRR receptor-like serine/threonine-protein kinase ERECTA"/>
    <property type="match status" value="1"/>
</dbReference>
<feature type="chain" id="PRO_5028400395" evidence="10">
    <location>
        <begin position="23"/>
        <end position="619"/>
    </location>
</feature>
<dbReference type="InterPro" id="IPR025875">
    <property type="entry name" value="Leu-rich_rpt_4"/>
</dbReference>
<keyword evidence="11" id="KW-1185">Reference proteome</keyword>
<dbReference type="SUPFAM" id="SSF52047">
    <property type="entry name" value="RNI-like"/>
    <property type="match status" value="1"/>
</dbReference>
<dbReference type="PROSITE" id="PS51450">
    <property type="entry name" value="LRR"/>
    <property type="match status" value="2"/>
</dbReference>
<name>A0A6P5ZGF4_DURZI</name>
<dbReference type="PRINTS" id="PR00019">
    <property type="entry name" value="LEURICHRPT"/>
</dbReference>
<evidence type="ECO:0000256" key="5">
    <source>
        <dbReference type="ARBA" id="ARBA00022729"/>
    </source>
</evidence>
<dbReference type="PANTHER" id="PTHR48060">
    <property type="entry name" value="DNA DAMAGE-REPAIR/TOLERATION PROTEIN DRT100"/>
    <property type="match status" value="1"/>
</dbReference>
<evidence type="ECO:0000256" key="2">
    <source>
        <dbReference type="ARBA" id="ARBA00009592"/>
    </source>
</evidence>
<keyword evidence="6" id="KW-0677">Repeat</keyword>
<dbReference type="SUPFAM" id="SSF52058">
    <property type="entry name" value="L domain-like"/>
    <property type="match status" value="2"/>
</dbReference>
<comment type="similarity">
    <text evidence="2">Belongs to the RLP family.</text>
</comment>
<dbReference type="SMART" id="SM00365">
    <property type="entry name" value="LRR_SD22"/>
    <property type="match status" value="6"/>
</dbReference>
<keyword evidence="4" id="KW-0812">Transmembrane</keyword>
<dbReference type="Proteomes" id="UP000515121">
    <property type="component" value="Unplaced"/>
</dbReference>
<evidence type="ECO:0000256" key="4">
    <source>
        <dbReference type="ARBA" id="ARBA00022692"/>
    </source>
</evidence>
<dbReference type="Pfam" id="PF13855">
    <property type="entry name" value="LRR_8"/>
    <property type="match status" value="2"/>
</dbReference>
<dbReference type="Gene3D" id="3.80.10.10">
    <property type="entry name" value="Ribonuclease Inhibitor"/>
    <property type="match status" value="4"/>
</dbReference>
<dbReference type="KEGG" id="dzi:111300204"/>
<dbReference type="OrthoDB" id="996847at2759"/>
<dbReference type="InterPro" id="IPR001611">
    <property type="entry name" value="Leu-rich_rpt"/>
</dbReference>
<dbReference type="Pfam" id="PF00560">
    <property type="entry name" value="LRR_1"/>
    <property type="match status" value="2"/>
</dbReference>
<dbReference type="SMART" id="SM00369">
    <property type="entry name" value="LRR_TYP"/>
    <property type="match status" value="7"/>
</dbReference>
<dbReference type="RefSeq" id="XP_022751580.1">
    <property type="nucleotide sequence ID" value="XM_022895845.1"/>
</dbReference>
<dbReference type="AlphaFoldDB" id="A0A6P5ZGF4"/>
<dbReference type="InterPro" id="IPR003591">
    <property type="entry name" value="Leu-rich_rpt_typical-subtyp"/>
</dbReference>
<evidence type="ECO:0000256" key="8">
    <source>
        <dbReference type="ARBA" id="ARBA00023136"/>
    </source>
</evidence>
<keyword evidence="7" id="KW-1133">Transmembrane helix</keyword>
<protein>
    <submittedName>
        <fullName evidence="12">LRR receptor-like serine/threonine-protein kinase GSO1</fullName>
    </submittedName>
</protein>
<evidence type="ECO:0000256" key="7">
    <source>
        <dbReference type="ARBA" id="ARBA00022989"/>
    </source>
</evidence>
<dbReference type="InterPro" id="IPR053211">
    <property type="entry name" value="DNA_repair-toleration"/>
</dbReference>
<evidence type="ECO:0000256" key="1">
    <source>
        <dbReference type="ARBA" id="ARBA00004479"/>
    </source>
</evidence>
<evidence type="ECO:0000313" key="11">
    <source>
        <dbReference type="Proteomes" id="UP000515121"/>
    </source>
</evidence>
<evidence type="ECO:0000256" key="3">
    <source>
        <dbReference type="ARBA" id="ARBA00022614"/>
    </source>
</evidence>
<keyword evidence="9" id="KW-0325">Glycoprotein</keyword>
<accession>A0A6P5ZGF4</accession>
<evidence type="ECO:0000313" key="12">
    <source>
        <dbReference type="RefSeq" id="XP_022751580.1"/>
    </source>
</evidence>
<keyword evidence="8" id="KW-0472">Membrane</keyword>
<dbReference type="InterPro" id="IPR032675">
    <property type="entry name" value="LRR_dom_sf"/>
</dbReference>
<dbReference type="GeneID" id="111300204"/>
<dbReference type="PANTHER" id="PTHR48060:SF17">
    <property type="entry name" value="LRR RECEPTOR-LIKE SERINE_THREONINE-PROTEIN KINASE IRK-RELATED"/>
    <property type="match status" value="1"/>
</dbReference>
<sequence>MESKRLWMVVLIAFFLGGWCDGCWEQEKTALLQLNPFFGQIWGVETQSSNCCEWDRVECNNSTGRVMRLFLNHTFTEEVWHDLSYGYYDVTGSHDWYLNASLFLPFEELNSLYLSENSIAGCVYNEELNGLSNLEELYMGNNEVNDFITSKDNETELRLINLEVLDLSENLFNNSILSSLGRLSNLKSLLLEDNNLEGSIDLTVLNALSNLKELFINCRPTEGLRNKACSLLSKSPGVFLPSLKTLFLAGFGFNGTMTTQKLHNFRNLEELILQDSFLQTNFLRNFGELTSLKRLRLYFCEINDSGSLTPPQGFCELTNLQELDISNNNLKGYLPECFSNLTSLERLDLSYNQFYGNISALDSLTNLQELDISNNNLKGYLPECFSNLTSLERLDLSYNQFYGNISALDSLTSLESLFLSSNQISGNIYAFKNLTSLKSLDLSSNQFFGNISAFDSLTSLQMLDIANNYFEIPSSLGPFFNLSKLKYFYADNNTIYAETEMHCLPPTFQLKEIRMASCRNGGSFPQFLYHQQELQIVDLSNVYFKGDQFPNWLLKNNTKLARLFLANSSLSGPFQLPLPSYLGLSYLDISNNFFNGSIPVEIGAQLPSLRFLNMSKKSF</sequence>